<feature type="compositionally biased region" description="Low complexity" evidence="7">
    <location>
        <begin position="170"/>
        <end position="184"/>
    </location>
</feature>
<keyword evidence="6" id="KW-0539">Nucleus</keyword>
<dbReference type="SMART" id="SM00380">
    <property type="entry name" value="AP2"/>
    <property type="match status" value="1"/>
</dbReference>
<feature type="region of interest" description="Disordered" evidence="7">
    <location>
        <begin position="369"/>
        <end position="416"/>
    </location>
</feature>
<organism evidence="9 10">
    <name type="scientific">Perilla frutescens var. hirtella</name>
    <name type="common">Perilla citriodora</name>
    <name type="synonym">Perilla setoyensis</name>
    <dbReference type="NCBI Taxonomy" id="608512"/>
    <lineage>
        <taxon>Eukaryota</taxon>
        <taxon>Viridiplantae</taxon>
        <taxon>Streptophyta</taxon>
        <taxon>Embryophyta</taxon>
        <taxon>Tracheophyta</taxon>
        <taxon>Spermatophyta</taxon>
        <taxon>Magnoliopsida</taxon>
        <taxon>eudicotyledons</taxon>
        <taxon>Gunneridae</taxon>
        <taxon>Pentapetalae</taxon>
        <taxon>asterids</taxon>
        <taxon>lamiids</taxon>
        <taxon>Lamiales</taxon>
        <taxon>Lamiaceae</taxon>
        <taxon>Nepetoideae</taxon>
        <taxon>Elsholtzieae</taxon>
        <taxon>Perilla</taxon>
    </lineage>
</organism>
<feature type="compositionally biased region" description="Low complexity" evidence="7">
    <location>
        <begin position="21"/>
        <end position="30"/>
    </location>
</feature>
<gene>
    <name evidence="9" type="ORF">C2S53_006480</name>
</gene>
<evidence type="ECO:0000256" key="4">
    <source>
        <dbReference type="ARBA" id="ARBA00023125"/>
    </source>
</evidence>
<dbReference type="InterPro" id="IPR044808">
    <property type="entry name" value="ERF_plant"/>
</dbReference>
<dbReference type="InterPro" id="IPR016177">
    <property type="entry name" value="DNA-bd_dom_sf"/>
</dbReference>
<dbReference type="InterPro" id="IPR036955">
    <property type="entry name" value="AP2/ERF_dom_sf"/>
</dbReference>
<feature type="compositionally biased region" description="Polar residues" evidence="7">
    <location>
        <begin position="370"/>
        <end position="386"/>
    </location>
</feature>
<dbReference type="SUPFAM" id="SSF54171">
    <property type="entry name" value="DNA-binding domain"/>
    <property type="match status" value="1"/>
</dbReference>
<dbReference type="GO" id="GO:0009873">
    <property type="term" value="P:ethylene-activated signaling pathway"/>
    <property type="evidence" value="ECO:0007669"/>
    <property type="project" value="InterPro"/>
</dbReference>
<feature type="compositionally biased region" description="Low complexity" evidence="7">
    <location>
        <begin position="108"/>
        <end position="132"/>
    </location>
</feature>
<comment type="subcellular location">
    <subcellularLocation>
        <location evidence="1">Nucleus</location>
    </subcellularLocation>
</comment>
<evidence type="ECO:0000256" key="1">
    <source>
        <dbReference type="ARBA" id="ARBA00004123"/>
    </source>
</evidence>
<accession>A0AAD4P015</accession>
<dbReference type="Proteomes" id="UP001190926">
    <property type="component" value="Unassembled WGS sequence"/>
</dbReference>
<feature type="region of interest" description="Disordered" evidence="7">
    <location>
        <begin position="8"/>
        <end position="30"/>
    </location>
</feature>
<evidence type="ECO:0000259" key="8">
    <source>
        <dbReference type="PROSITE" id="PS51032"/>
    </source>
</evidence>
<evidence type="ECO:0000313" key="9">
    <source>
        <dbReference type="EMBL" id="KAH6821052.1"/>
    </source>
</evidence>
<name>A0AAD4P015_PERFH</name>
<reference evidence="9 10" key="1">
    <citation type="journal article" date="2021" name="Nat. Commun.">
        <title>Incipient diploidization of the medicinal plant Perilla within 10,000 years.</title>
        <authorList>
            <person name="Zhang Y."/>
            <person name="Shen Q."/>
            <person name="Leng L."/>
            <person name="Zhang D."/>
            <person name="Chen S."/>
            <person name="Shi Y."/>
            <person name="Ning Z."/>
            <person name="Chen S."/>
        </authorList>
    </citation>
    <scope>NUCLEOTIDE SEQUENCE [LARGE SCALE GENOMIC DNA]</scope>
    <source>
        <strain evidence="10">cv. PC099</strain>
    </source>
</reference>
<dbReference type="PANTHER" id="PTHR31190:SF421">
    <property type="entry name" value="ETHYLENE-RESPONSIVE TRANSCRIPTION FACTOR ERF110"/>
    <property type="match status" value="1"/>
</dbReference>
<feature type="compositionally biased region" description="Gly residues" evidence="7">
    <location>
        <begin position="387"/>
        <end position="396"/>
    </location>
</feature>
<keyword evidence="2" id="KW-0611">Plant defense</keyword>
<dbReference type="AlphaFoldDB" id="A0AAD4P015"/>
<dbReference type="Gene3D" id="3.30.730.10">
    <property type="entry name" value="AP2/ERF domain"/>
    <property type="match status" value="1"/>
</dbReference>
<dbReference type="GO" id="GO:0003677">
    <property type="term" value="F:DNA binding"/>
    <property type="evidence" value="ECO:0007669"/>
    <property type="project" value="UniProtKB-KW"/>
</dbReference>
<keyword evidence="3" id="KW-0805">Transcription regulation</keyword>
<feature type="domain" description="AP2/ERF" evidence="8">
    <location>
        <begin position="208"/>
        <end position="265"/>
    </location>
</feature>
<evidence type="ECO:0000256" key="6">
    <source>
        <dbReference type="ARBA" id="ARBA00023242"/>
    </source>
</evidence>
<protein>
    <submittedName>
        <fullName evidence="9">Integrase-type DNA-binding superfamily protein</fullName>
    </submittedName>
</protein>
<feature type="region of interest" description="Disordered" evidence="7">
    <location>
        <begin position="108"/>
        <end position="211"/>
    </location>
</feature>
<comment type="caution">
    <text evidence="9">The sequence shown here is derived from an EMBL/GenBank/DDBJ whole genome shotgun (WGS) entry which is preliminary data.</text>
</comment>
<dbReference type="GO" id="GO:0005634">
    <property type="term" value="C:nucleus"/>
    <property type="evidence" value="ECO:0007669"/>
    <property type="project" value="UniProtKB-SubCell"/>
</dbReference>
<dbReference type="PANTHER" id="PTHR31190">
    <property type="entry name" value="DNA-BINDING DOMAIN"/>
    <property type="match status" value="1"/>
</dbReference>
<dbReference type="GO" id="GO:0003700">
    <property type="term" value="F:DNA-binding transcription factor activity"/>
    <property type="evidence" value="ECO:0007669"/>
    <property type="project" value="InterPro"/>
</dbReference>
<dbReference type="EMBL" id="SDAM02002693">
    <property type="protein sequence ID" value="KAH6821052.1"/>
    <property type="molecule type" value="Genomic_DNA"/>
</dbReference>
<dbReference type="PRINTS" id="PR00367">
    <property type="entry name" value="ETHRSPELEMNT"/>
</dbReference>
<evidence type="ECO:0000256" key="7">
    <source>
        <dbReference type="SAM" id="MobiDB-lite"/>
    </source>
</evidence>
<dbReference type="Pfam" id="PF00847">
    <property type="entry name" value="AP2"/>
    <property type="match status" value="1"/>
</dbReference>
<feature type="region of interest" description="Disordered" evidence="7">
    <location>
        <begin position="270"/>
        <end position="296"/>
    </location>
</feature>
<evidence type="ECO:0000256" key="3">
    <source>
        <dbReference type="ARBA" id="ARBA00023015"/>
    </source>
</evidence>
<evidence type="ECO:0000256" key="5">
    <source>
        <dbReference type="ARBA" id="ARBA00023163"/>
    </source>
</evidence>
<evidence type="ECO:0000256" key="2">
    <source>
        <dbReference type="ARBA" id="ARBA00022821"/>
    </source>
</evidence>
<keyword evidence="5" id="KW-0804">Transcription</keyword>
<proteinExistence type="predicted"/>
<dbReference type="CDD" id="cd00018">
    <property type="entry name" value="AP2"/>
    <property type="match status" value="1"/>
</dbReference>
<keyword evidence="4 9" id="KW-0238">DNA-binding</keyword>
<dbReference type="GO" id="GO:0006952">
    <property type="term" value="P:defense response"/>
    <property type="evidence" value="ECO:0007669"/>
    <property type="project" value="UniProtKB-KW"/>
</dbReference>
<keyword evidence="10" id="KW-1185">Reference proteome</keyword>
<dbReference type="PROSITE" id="PS51032">
    <property type="entry name" value="AP2_ERF"/>
    <property type="match status" value="1"/>
</dbReference>
<dbReference type="FunFam" id="3.30.730.10:FF:000001">
    <property type="entry name" value="Ethylene-responsive transcription factor 2"/>
    <property type="match status" value="1"/>
</dbReference>
<sequence>MILIKVANRQNSGDDARFRPTANTKATTTSSTASATIAPSANVPTIPYFHMQQQQPDYLLSAVVAPPPALSGHGQFQEMSAMVTALTHVVSGQRQGGRQAFPPSFGSGVSGSFSSSAVDSPSSAYSSSSSGSWAGQKRPRHHDDSVTQFSDDQPYRGFRESSSSVKTEPDTGTPTSTTAAAAPPLTEPHPQPESSALPQEETGERRRKYRGVRQRPWGKWAAEIRDPHKAARVWLGTFDTAEAAARAYDEAALRFRGNRAKLNFPEHVRVLPPPQPSQSTQIASAASRPSAAAPPPFFQSAGRDYWEYSQLLQSTGDYQQQQSTNLFEQMFYASSLAGLYSSSSSSTSTSQSQHSTIFSSSTSQYPALFSSGQTIHFTPQRNNQQTGGDGGGGDGSGSSLPAPPWSSDHYPPPSSS</sequence>
<dbReference type="InterPro" id="IPR001471">
    <property type="entry name" value="AP2/ERF_dom"/>
</dbReference>
<evidence type="ECO:0000313" key="10">
    <source>
        <dbReference type="Proteomes" id="UP001190926"/>
    </source>
</evidence>